<feature type="transmembrane region" description="Helical" evidence="1">
    <location>
        <begin position="12"/>
        <end position="30"/>
    </location>
</feature>
<accession>A0A7J7CZW2</accession>
<dbReference type="FunCoup" id="A0A7J7CZW2">
    <property type="interactions" value="635"/>
</dbReference>
<evidence type="ECO:0000313" key="2">
    <source>
        <dbReference type="EMBL" id="KAF5739652.1"/>
    </source>
</evidence>
<dbReference type="PANTHER" id="PTHR34277:SF18">
    <property type="entry name" value="CLAVATA3_ESR (CLE)-RELATED PROTEIN 25"/>
    <property type="match status" value="1"/>
</dbReference>
<keyword evidence="1" id="KW-1133">Transmembrane helix</keyword>
<gene>
    <name evidence="2" type="ORF">HS088_TW12G00861</name>
</gene>
<protein>
    <submittedName>
        <fullName evidence="2">CLAVATA3/ESR (CLE)-related protein 25</fullName>
    </submittedName>
</protein>
<sequence length="115" mass="12917">MGRGSRVPRALFGAFVFVGVIWLLCVGIMTDNASVAVMTMTPPPPPGDFEHLNLIGRESNPGRRRRHRNVGFHFVSKRRVPNGPDPIHNRYPSLDFFVHPVVILNSDCMLCHVFP</sequence>
<dbReference type="Proteomes" id="UP000593562">
    <property type="component" value="Unassembled WGS sequence"/>
</dbReference>
<dbReference type="PANTHER" id="PTHR34277">
    <property type="entry name" value="CLAVATA3/ESR (CLE)-RELATED PROTEIN 26"/>
    <property type="match status" value="1"/>
</dbReference>
<dbReference type="AlphaFoldDB" id="A0A7J7CZW2"/>
<dbReference type="OrthoDB" id="1910203at2759"/>
<keyword evidence="1" id="KW-0812">Transmembrane</keyword>
<proteinExistence type="predicted"/>
<organism evidence="2 3">
    <name type="scientific">Tripterygium wilfordii</name>
    <name type="common">Thunder God vine</name>
    <dbReference type="NCBI Taxonomy" id="458696"/>
    <lineage>
        <taxon>Eukaryota</taxon>
        <taxon>Viridiplantae</taxon>
        <taxon>Streptophyta</taxon>
        <taxon>Embryophyta</taxon>
        <taxon>Tracheophyta</taxon>
        <taxon>Spermatophyta</taxon>
        <taxon>Magnoliopsida</taxon>
        <taxon>eudicotyledons</taxon>
        <taxon>Gunneridae</taxon>
        <taxon>Pentapetalae</taxon>
        <taxon>rosids</taxon>
        <taxon>fabids</taxon>
        <taxon>Celastrales</taxon>
        <taxon>Celastraceae</taxon>
        <taxon>Tripterygium</taxon>
    </lineage>
</organism>
<evidence type="ECO:0000313" key="3">
    <source>
        <dbReference type="Proteomes" id="UP000593562"/>
    </source>
</evidence>
<dbReference type="EMBL" id="JAAARO010000012">
    <property type="protein sequence ID" value="KAF5739652.1"/>
    <property type="molecule type" value="Genomic_DNA"/>
</dbReference>
<comment type="caution">
    <text evidence="2">The sequence shown here is derived from an EMBL/GenBank/DDBJ whole genome shotgun (WGS) entry which is preliminary data.</text>
</comment>
<reference evidence="2 3" key="1">
    <citation type="journal article" date="2020" name="Nat. Commun.">
        <title>Genome of Tripterygium wilfordii and identification of cytochrome P450 involved in triptolide biosynthesis.</title>
        <authorList>
            <person name="Tu L."/>
            <person name="Su P."/>
            <person name="Zhang Z."/>
            <person name="Gao L."/>
            <person name="Wang J."/>
            <person name="Hu T."/>
            <person name="Zhou J."/>
            <person name="Zhang Y."/>
            <person name="Zhao Y."/>
            <person name="Liu Y."/>
            <person name="Song Y."/>
            <person name="Tong Y."/>
            <person name="Lu Y."/>
            <person name="Yang J."/>
            <person name="Xu C."/>
            <person name="Jia M."/>
            <person name="Peters R.J."/>
            <person name="Huang L."/>
            <person name="Gao W."/>
        </authorList>
    </citation>
    <scope>NUCLEOTIDE SEQUENCE [LARGE SCALE GENOMIC DNA]</scope>
    <source>
        <strain evidence="3">cv. XIE 37</strain>
        <tissue evidence="2">Leaf</tissue>
    </source>
</reference>
<keyword evidence="3" id="KW-1185">Reference proteome</keyword>
<name>A0A7J7CZW2_TRIWF</name>
<dbReference type="InterPro" id="IPR039316">
    <property type="entry name" value="CLE25/26"/>
</dbReference>
<keyword evidence="1" id="KW-0472">Membrane</keyword>
<evidence type="ECO:0000256" key="1">
    <source>
        <dbReference type="SAM" id="Phobius"/>
    </source>
</evidence>
<dbReference type="InParanoid" id="A0A7J7CZW2"/>